<dbReference type="Pfam" id="PF10063">
    <property type="entry name" value="DUF2301"/>
    <property type="match status" value="1"/>
</dbReference>
<comment type="caution">
    <text evidence="2">The sequence shown here is derived from an EMBL/GenBank/DDBJ whole genome shotgun (WGS) entry which is preliminary data.</text>
</comment>
<dbReference type="PANTHER" id="PTHR36716:SF2">
    <property type="entry name" value="F3H9.20 PROTEIN"/>
    <property type="match status" value="1"/>
</dbReference>
<name>A0AAV5EJF4_ELECO</name>
<reference evidence="2" key="1">
    <citation type="journal article" date="2018" name="DNA Res.">
        <title>Multiple hybrid de novo genome assembly of finger millet, an orphan allotetraploid crop.</title>
        <authorList>
            <person name="Hatakeyama M."/>
            <person name="Aluri S."/>
            <person name="Balachadran M.T."/>
            <person name="Sivarajan S.R."/>
            <person name="Patrignani A."/>
            <person name="Gruter S."/>
            <person name="Poveda L."/>
            <person name="Shimizu-Inatsugi R."/>
            <person name="Baeten J."/>
            <person name="Francoijs K.J."/>
            <person name="Nataraja K.N."/>
            <person name="Reddy Y.A.N."/>
            <person name="Phadnis S."/>
            <person name="Ravikumar R.L."/>
            <person name="Schlapbach R."/>
            <person name="Sreeman S.M."/>
            <person name="Shimizu K.K."/>
        </authorList>
    </citation>
    <scope>NUCLEOTIDE SEQUENCE</scope>
</reference>
<evidence type="ECO:0000313" key="3">
    <source>
        <dbReference type="Proteomes" id="UP001054889"/>
    </source>
</evidence>
<reference evidence="2" key="2">
    <citation type="submission" date="2021-12" db="EMBL/GenBank/DDBJ databases">
        <title>Resequencing data analysis of finger millet.</title>
        <authorList>
            <person name="Hatakeyama M."/>
            <person name="Aluri S."/>
            <person name="Balachadran M.T."/>
            <person name="Sivarajan S.R."/>
            <person name="Poveda L."/>
            <person name="Shimizu-Inatsugi R."/>
            <person name="Schlapbach R."/>
            <person name="Sreeman S.M."/>
            <person name="Shimizu K.K."/>
        </authorList>
    </citation>
    <scope>NUCLEOTIDE SEQUENCE</scope>
</reference>
<organism evidence="2 3">
    <name type="scientific">Eleusine coracana subsp. coracana</name>
    <dbReference type="NCBI Taxonomy" id="191504"/>
    <lineage>
        <taxon>Eukaryota</taxon>
        <taxon>Viridiplantae</taxon>
        <taxon>Streptophyta</taxon>
        <taxon>Embryophyta</taxon>
        <taxon>Tracheophyta</taxon>
        <taxon>Spermatophyta</taxon>
        <taxon>Magnoliopsida</taxon>
        <taxon>Liliopsida</taxon>
        <taxon>Poales</taxon>
        <taxon>Poaceae</taxon>
        <taxon>PACMAD clade</taxon>
        <taxon>Chloridoideae</taxon>
        <taxon>Cynodonteae</taxon>
        <taxon>Eleusininae</taxon>
        <taxon>Eleusine</taxon>
    </lineage>
</organism>
<dbReference type="PANTHER" id="PTHR36716">
    <property type="entry name" value="F3H9.20 PROTEIN"/>
    <property type="match status" value="1"/>
</dbReference>
<dbReference type="GO" id="GO:0009507">
    <property type="term" value="C:chloroplast"/>
    <property type="evidence" value="ECO:0007669"/>
    <property type="project" value="TreeGrafter"/>
</dbReference>
<protein>
    <submittedName>
        <fullName evidence="2">Uncharacterized protein</fullName>
    </submittedName>
</protein>
<accession>A0AAV5EJF4</accession>
<proteinExistence type="predicted"/>
<gene>
    <name evidence="2" type="primary">gb10244</name>
    <name evidence="2" type="ORF">PR202_gb10244</name>
</gene>
<dbReference type="AlphaFoldDB" id="A0AAV5EJF4"/>
<feature type="compositionally biased region" description="Polar residues" evidence="1">
    <location>
        <begin position="1"/>
        <end position="17"/>
    </location>
</feature>
<feature type="region of interest" description="Disordered" evidence="1">
    <location>
        <begin position="1"/>
        <end position="23"/>
    </location>
</feature>
<dbReference type="Proteomes" id="UP001054889">
    <property type="component" value="Unassembled WGS sequence"/>
</dbReference>
<dbReference type="InterPro" id="IPR019275">
    <property type="entry name" value="DUF2301"/>
</dbReference>
<sequence>MGTPPATQSGRASTSSTPPAPRGWGLSLVLIHIYVTPIKRFLQALWALGVVGSVGTYLAAAQPLDEGLVQYVAGASGGDVVRWADLCCPHRPRVQGR</sequence>
<evidence type="ECO:0000256" key="1">
    <source>
        <dbReference type="SAM" id="MobiDB-lite"/>
    </source>
</evidence>
<keyword evidence="3" id="KW-1185">Reference proteome</keyword>
<evidence type="ECO:0000313" key="2">
    <source>
        <dbReference type="EMBL" id="GJN22656.1"/>
    </source>
</evidence>
<dbReference type="EMBL" id="BQKI01000076">
    <property type="protein sequence ID" value="GJN22656.1"/>
    <property type="molecule type" value="Genomic_DNA"/>
</dbReference>